<comment type="caution">
    <text evidence="1">The sequence shown here is derived from an EMBL/GenBank/DDBJ whole genome shotgun (WGS) entry which is preliminary data.</text>
</comment>
<dbReference type="AlphaFoldDB" id="A0A8K0KNA8"/>
<sequence>MYERIEKEMEEGKNCCKIVMGDWNVVIGEAREENIFGKYGIGKRNERGDRLLQFCKENKMMVSQNNVIATRKDIKGKPLQAVGSSQTVVISFKRNESLVPERSESAFIRLCITNSLPQDLETCQSMPDCKCNPSHRFNGLGVYVTFLLAALTLNSSVSSKMKRLMNID</sequence>
<proteinExistence type="predicted"/>
<evidence type="ECO:0000313" key="2">
    <source>
        <dbReference type="Proteomes" id="UP000792457"/>
    </source>
</evidence>
<keyword evidence="2" id="KW-1185">Reference proteome</keyword>
<dbReference type="Proteomes" id="UP000792457">
    <property type="component" value="Unassembled WGS sequence"/>
</dbReference>
<dbReference type="EMBL" id="KZ309226">
    <property type="protein sequence ID" value="KAG8237792.1"/>
    <property type="molecule type" value="Genomic_DNA"/>
</dbReference>
<name>A0A8K0KNA8_LADFU</name>
<dbReference type="InterPro" id="IPR036691">
    <property type="entry name" value="Endo/exonu/phosph_ase_sf"/>
</dbReference>
<evidence type="ECO:0000313" key="1">
    <source>
        <dbReference type="EMBL" id="KAG8237792.1"/>
    </source>
</evidence>
<organism evidence="1 2">
    <name type="scientific">Ladona fulva</name>
    <name type="common">Scarce chaser dragonfly</name>
    <name type="synonym">Libellula fulva</name>
    <dbReference type="NCBI Taxonomy" id="123851"/>
    <lineage>
        <taxon>Eukaryota</taxon>
        <taxon>Metazoa</taxon>
        <taxon>Ecdysozoa</taxon>
        <taxon>Arthropoda</taxon>
        <taxon>Hexapoda</taxon>
        <taxon>Insecta</taxon>
        <taxon>Pterygota</taxon>
        <taxon>Palaeoptera</taxon>
        <taxon>Odonata</taxon>
        <taxon>Epiprocta</taxon>
        <taxon>Anisoptera</taxon>
        <taxon>Libelluloidea</taxon>
        <taxon>Libellulidae</taxon>
        <taxon>Ladona</taxon>
    </lineage>
</organism>
<gene>
    <name evidence="1" type="ORF">J437_LFUL015069</name>
</gene>
<dbReference type="Gene3D" id="3.60.10.10">
    <property type="entry name" value="Endonuclease/exonuclease/phosphatase"/>
    <property type="match status" value="1"/>
</dbReference>
<reference evidence="1" key="1">
    <citation type="submission" date="2013-04" db="EMBL/GenBank/DDBJ databases">
        <authorList>
            <person name="Qu J."/>
            <person name="Murali S.C."/>
            <person name="Bandaranaike D."/>
            <person name="Bellair M."/>
            <person name="Blankenburg K."/>
            <person name="Chao H."/>
            <person name="Dinh H."/>
            <person name="Doddapaneni H."/>
            <person name="Downs B."/>
            <person name="Dugan-Rocha S."/>
            <person name="Elkadiri S."/>
            <person name="Gnanaolivu R.D."/>
            <person name="Hernandez B."/>
            <person name="Javaid M."/>
            <person name="Jayaseelan J.C."/>
            <person name="Lee S."/>
            <person name="Li M."/>
            <person name="Ming W."/>
            <person name="Munidasa M."/>
            <person name="Muniz J."/>
            <person name="Nguyen L."/>
            <person name="Ongeri F."/>
            <person name="Osuji N."/>
            <person name="Pu L.-L."/>
            <person name="Puazo M."/>
            <person name="Qu C."/>
            <person name="Quiroz J."/>
            <person name="Raj R."/>
            <person name="Weissenberger G."/>
            <person name="Xin Y."/>
            <person name="Zou X."/>
            <person name="Han Y."/>
            <person name="Richards S."/>
            <person name="Worley K."/>
            <person name="Muzny D."/>
            <person name="Gibbs R."/>
        </authorList>
    </citation>
    <scope>NUCLEOTIDE SEQUENCE</scope>
    <source>
        <strain evidence="1">Sampled in the wild</strain>
    </source>
</reference>
<accession>A0A8K0KNA8</accession>
<reference evidence="1" key="2">
    <citation type="submission" date="2017-10" db="EMBL/GenBank/DDBJ databases">
        <title>Ladona fulva Genome sequencing and assembly.</title>
        <authorList>
            <person name="Murali S."/>
            <person name="Richards S."/>
            <person name="Bandaranaike D."/>
            <person name="Bellair M."/>
            <person name="Blankenburg K."/>
            <person name="Chao H."/>
            <person name="Dinh H."/>
            <person name="Doddapaneni H."/>
            <person name="Dugan-Rocha S."/>
            <person name="Elkadiri S."/>
            <person name="Gnanaolivu R."/>
            <person name="Hernandez B."/>
            <person name="Skinner E."/>
            <person name="Javaid M."/>
            <person name="Lee S."/>
            <person name="Li M."/>
            <person name="Ming W."/>
            <person name="Munidasa M."/>
            <person name="Muniz J."/>
            <person name="Nguyen L."/>
            <person name="Hughes D."/>
            <person name="Osuji N."/>
            <person name="Pu L.-L."/>
            <person name="Puazo M."/>
            <person name="Qu C."/>
            <person name="Quiroz J."/>
            <person name="Raj R."/>
            <person name="Weissenberger G."/>
            <person name="Xin Y."/>
            <person name="Zou X."/>
            <person name="Han Y."/>
            <person name="Worley K."/>
            <person name="Muzny D."/>
            <person name="Gibbs R."/>
        </authorList>
    </citation>
    <scope>NUCLEOTIDE SEQUENCE</scope>
    <source>
        <strain evidence="1">Sampled in the wild</strain>
    </source>
</reference>
<dbReference type="OrthoDB" id="410104at2759"/>
<protein>
    <submittedName>
        <fullName evidence="1">Uncharacterized protein</fullName>
    </submittedName>
</protein>